<reference evidence="2 3" key="1">
    <citation type="submission" date="2018-06" db="EMBL/GenBank/DDBJ databases">
        <title>OYT1 Genome Sequencing.</title>
        <authorList>
            <person name="Kato S."/>
            <person name="Itoh T."/>
            <person name="Ohkuma M."/>
        </authorList>
    </citation>
    <scope>NUCLEOTIDE SEQUENCE [LARGE SCALE GENOMIC DNA]</scope>
    <source>
        <strain evidence="2 3">OYT1</strain>
    </source>
</reference>
<gene>
    <name evidence="2" type="ORF">OYT1_ch2281</name>
</gene>
<organism evidence="2 3">
    <name type="scientific">Ferriphaselus amnicola</name>
    <dbReference type="NCBI Taxonomy" id="1188319"/>
    <lineage>
        <taxon>Bacteria</taxon>
        <taxon>Pseudomonadati</taxon>
        <taxon>Pseudomonadota</taxon>
        <taxon>Betaproteobacteria</taxon>
        <taxon>Nitrosomonadales</taxon>
        <taxon>Gallionellaceae</taxon>
        <taxon>Ferriphaselus</taxon>
    </lineage>
</organism>
<dbReference type="STRING" id="1188319.OYT1_01576"/>
<name>A0A2Z6GED4_9PROT</name>
<feature type="compositionally biased region" description="Low complexity" evidence="1">
    <location>
        <begin position="146"/>
        <end position="157"/>
    </location>
</feature>
<evidence type="ECO:0000313" key="3">
    <source>
        <dbReference type="Proteomes" id="UP000033070"/>
    </source>
</evidence>
<feature type="compositionally biased region" description="Basic and acidic residues" evidence="1">
    <location>
        <begin position="158"/>
        <end position="174"/>
    </location>
</feature>
<proteinExistence type="predicted"/>
<sequence>MKTSCPACGATASLDVLLGNEGAREAVMAALAMPAPIGKLLIQYLGLFRPAHRNLSFDRVATLLNELLPLIAEAKIERNGRVWSAPQDYWRMALEEMLAKRETLTLPLKSHGYLLTIIAGYSSKAEAVQEAQSENTRAGRTPVGSVAARQPVAPAQPEQKRTPIPESVKAELGRLKTKTHP</sequence>
<dbReference type="OrthoDB" id="6872885at2"/>
<dbReference type="RefSeq" id="WP_062626745.1">
    <property type="nucleotide sequence ID" value="NZ_AP018738.1"/>
</dbReference>
<dbReference type="KEGG" id="fam:OYT1_ch2281"/>
<accession>A0A2Z6GED4</accession>
<dbReference type="Proteomes" id="UP000033070">
    <property type="component" value="Chromosome"/>
</dbReference>
<evidence type="ECO:0000256" key="1">
    <source>
        <dbReference type="SAM" id="MobiDB-lite"/>
    </source>
</evidence>
<evidence type="ECO:0000313" key="2">
    <source>
        <dbReference type="EMBL" id="BBE51797.1"/>
    </source>
</evidence>
<dbReference type="EMBL" id="AP018738">
    <property type="protein sequence ID" value="BBE51797.1"/>
    <property type="molecule type" value="Genomic_DNA"/>
</dbReference>
<keyword evidence="3" id="KW-1185">Reference proteome</keyword>
<protein>
    <recommendedName>
        <fullName evidence="4">DUF2752 domain-containing protein</fullName>
    </recommendedName>
</protein>
<evidence type="ECO:0008006" key="4">
    <source>
        <dbReference type="Google" id="ProtNLM"/>
    </source>
</evidence>
<dbReference type="AlphaFoldDB" id="A0A2Z6GED4"/>
<feature type="region of interest" description="Disordered" evidence="1">
    <location>
        <begin position="130"/>
        <end position="181"/>
    </location>
</feature>